<organism evidence="9 10">
    <name type="scientific">Candidatus Allocopromorpha excrementavium</name>
    <dbReference type="NCBI Taxonomy" id="2840741"/>
    <lineage>
        <taxon>Bacteria</taxon>
        <taxon>Bacillati</taxon>
        <taxon>Bacillota</taxon>
        <taxon>Clostridia</taxon>
        <taxon>Eubacteriales</taxon>
        <taxon>Eubacteriaceae</taxon>
        <taxon>Eubacteriaceae incertae sedis</taxon>
        <taxon>Candidatus Allocopromorpha</taxon>
    </lineage>
</organism>
<keyword evidence="3" id="KW-1003">Cell membrane</keyword>
<dbReference type="AlphaFoldDB" id="A0A9D1HDH7"/>
<comment type="caution">
    <text evidence="9">The sequence shown here is derived from an EMBL/GenBank/DDBJ whole genome shotgun (WGS) entry which is preliminary data.</text>
</comment>
<evidence type="ECO:0000256" key="3">
    <source>
        <dbReference type="ARBA" id="ARBA00022475"/>
    </source>
</evidence>
<evidence type="ECO:0000256" key="7">
    <source>
        <dbReference type="SAM" id="SignalP"/>
    </source>
</evidence>
<dbReference type="PROSITE" id="PS51257">
    <property type="entry name" value="PROKAR_LIPOPROTEIN"/>
    <property type="match status" value="1"/>
</dbReference>
<dbReference type="InterPro" id="IPR028082">
    <property type="entry name" value="Peripla_BP_I"/>
</dbReference>
<name>A0A9D1HDH7_9FIRM</name>
<evidence type="ECO:0000256" key="5">
    <source>
        <dbReference type="ARBA" id="ARBA00023136"/>
    </source>
</evidence>
<evidence type="ECO:0000256" key="4">
    <source>
        <dbReference type="ARBA" id="ARBA00022729"/>
    </source>
</evidence>
<feature type="signal peptide" evidence="7">
    <location>
        <begin position="1"/>
        <end position="19"/>
    </location>
</feature>
<dbReference type="InterPro" id="IPR050957">
    <property type="entry name" value="BMP_lipoprotein"/>
</dbReference>
<feature type="chain" id="PRO_5039678121" evidence="7">
    <location>
        <begin position="20"/>
        <end position="359"/>
    </location>
</feature>
<dbReference type="GO" id="GO:0005886">
    <property type="term" value="C:plasma membrane"/>
    <property type="evidence" value="ECO:0007669"/>
    <property type="project" value="UniProtKB-SubCell"/>
</dbReference>
<sequence length="359" mass="38520">MVKKAWIVILAAIMVLAMAGCQESNEVQPEEQVDYDIAMVTESGMIMNGGYSEAAWETISSFGEANGISHKYYKATEASDDSYRQAIDAAVSGGAGIIVCDGYTFSQVVYEKQEEYPNVKFVMIDAVPADAESGEENVGENTSVITFDSAQAGYLAGYSAVKDGLTELGFLGEEKQPVVMDYCYGFIQGANKAAAESGISVNVKYHYCGEDDDREAILAKADEWYESGVQAVFACGSETEQAVIESAEKLGGKVIACETDKSEMSDTILTSTVNDIGTVLESVLQQYEDDEFPGGEVISYDVSNDGVSLAVDTGRFSTFENSDYEDIVKEISDGNVNILGYDSGGIDTLGLSNVNVTEE</sequence>
<accession>A0A9D1HDH7</accession>
<keyword evidence="4 7" id="KW-0732">Signal</keyword>
<evidence type="ECO:0000256" key="2">
    <source>
        <dbReference type="ARBA" id="ARBA00008610"/>
    </source>
</evidence>
<dbReference type="InterPro" id="IPR003760">
    <property type="entry name" value="PnrA-like"/>
</dbReference>
<protein>
    <submittedName>
        <fullName evidence="9">BMP family ABC transporter substrate-binding protein</fullName>
    </submittedName>
</protein>
<reference evidence="9" key="2">
    <citation type="journal article" date="2021" name="PeerJ">
        <title>Extensive microbial diversity within the chicken gut microbiome revealed by metagenomics and culture.</title>
        <authorList>
            <person name="Gilroy R."/>
            <person name="Ravi A."/>
            <person name="Getino M."/>
            <person name="Pursley I."/>
            <person name="Horton D.L."/>
            <person name="Alikhan N.F."/>
            <person name="Baker D."/>
            <person name="Gharbi K."/>
            <person name="Hall N."/>
            <person name="Watson M."/>
            <person name="Adriaenssens E.M."/>
            <person name="Foster-Nyarko E."/>
            <person name="Jarju S."/>
            <person name="Secka A."/>
            <person name="Antonio M."/>
            <person name="Oren A."/>
            <person name="Chaudhuri R.R."/>
            <person name="La Ragione R."/>
            <person name="Hildebrand F."/>
            <person name="Pallen M.J."/>
        </authorList>
    </citation>
    <scope>NUCLEOTIDE SEQUENCE</scope>
    <source>
        <strain evidence="9">CHK176-22527</strain>
    </source>
</reference>
<evidence type="ECO:0000256" key="6">
    <source>
        <dbReference type="ARBA" id="ARBA00023288"/>
    </source>
</evidence>
<dbReference type="Proteomes" id="UP000824159">
    <property type="component" value="Unassembled WGS sequence"/>
</dbReference>
<comment type="subcellular location">
    <subcellularLocation>
        <location evidence="1">Cell membrane</location>
        <topology evidence="1">Lipid-anchor</topology>
    </subcellularLocation>
</comment>
<dbReference type="PANTHER" id="PTHR34296:SF2">
    <property type="entry name" value="ABC TRANSPORTER GUANOSINE-BINDING PROTEIN NUPN"/>
    <property type="match status" value="1"/>
</dbReference>
<keyword evidence="5" id="KW-0472">Membrane</keyword>
<keyword evidence="6" id="KW-0449">Lipoprotein</keyword>
<evidence type="ECO:0000259" key="8">
    <source>
        <dbReference type="Pfam" id="PF02608"/>
    </source>
</evidence>
<dbReference type="Pfam" id="PF02608">
    <property type="entry name" value="Bmp"/>
    <property type="match status" value="1"/>
</dbReference>
<evidence type="ECO:0000313" key="10">
    <source>
        <dbReference type="Proteomes" id="UP000824159"/>
    </source>
</evidence>
<dbReference type="SUPFAM" id="SSF53822">
    <property type="entry name" value="Periplasmic binding protein-like I"/>
    <property type="match status" value="1"/>
</dbReference>
<comment type="similarity">
    <text evidence="2">Belongs to the BMP lipoprotein family.</text>
</comment>
<evidence type="ECO:0000313" key="9">
    <source>
        <dbReference type="EMBL" id="HIT98937.1"/>
    </source>
</evidence>
<dbReference type="Gene3D" id="3.40.50.2300">
    <property type="match status" value="2"/>
</dbReference>
<evidence type="ECO:0000256" key="1">
    <source>
        <dbReference type="ARBA" id="ARBA00004193"/>
    </source>
</evidence>
<dbReference type="CDD" id="cd06354">
    <property type="entry name" value="PBP1_PrnA-like"/>
    <property type="match status" value="1"/>
</dbReference>
<dbReference type="EMBL" id="DVLX01000021">
    <property type="protein sequence ID" value="HIT98937.1"/>
    <property type="molecule type" value="Genomic_DNA"/>
</dbReference>
<feature type="domain" description="ABC transporter substrate-binding protein PnrA-like" evidence="8">
    <location>
        <begin position="38"/>
        <end position="328"/>
    </location>
</feature>
<gene>
    <name evidence="9" type="ORF">IAD12_01605</name>
</gene>
<proteinExistence type="inferred from homology"/>
<dbReference type="PANTHER" id="PTHR34296">
    <property type="entry name" value="TRANSCRIPTIONAL ACTIVATOR PROTEIN MED"/>
    <property type="match status" value="1"/>
</dbReference>
<reference evidence="9" key="1">
    <citation type="submission" date="2020-10" db="EMBL/GenBank/DDBJ databases">
        <authorList>
            <person name="Gilroy R."/>
        </authorList>
    </citation>
    <scope>NUCLEOTIDE SEQUENCE</scope>
    <source>
        <strain evidence="9">CHK176-22527</strain>
    </source>
</reference>